<evidence type="ECO:0008006" key="8">
    <source>
        <dbReference type="Google" id="ProtNLM"/>
    </source>
</evidence>
<feature type="transmembrane region" description="Helical" evidence="4">
    <location>
        <begin position="697"/>
        <end position="717"/>
    </location>
</feature>
<feature type="transmembrane region" description="Helical" evidence="4">
    <location>
        <begin position="470"/>
        <end position="491"/>
    </location>
</feature>
<dbReference type="PRINTS" id="PR01410">
    <property type="entry name" value="CCBIOGENESIS"/>
</dbReference>
<dbReference type="GO" id="GO:0015232">
    <property type="term" value="F:heme transmembrane transporter activity"/>
    <property type="evidence" value="ECO:0007669"/>
    <property type="project" value="InterPro"/>
</dbReference>
<feature type="region of interest" description="Disordered" evidence="3">
    <location>
        <begin position="726"/>
        <end position="763"/>
    </location>
</feature>
<name>A0A832MND0_UNCEI</name>
<feature type="transmembrane region" description="Helical" evidence="4">
    <location>
        <begin position="79"/>
        <end position="105"/>
    </location>
</feature>
<keyword evidence="4" id="KW-1133">Transmembrane helix</keyword>
<gene>
    <name evidence="7" type="ORF">ENR23_11395</name>
</gene>
<evidence type="ECO:0000259" key="5">
    <source>
        <dbReference type="Pfam" id="PF01578"/>
    </source>
</evidence>
<feature type="transmembrane region" description="Helical" evidence="4">
    <location>
        <begin position="343"/>
        <end position="368"/>
    </location>
</feature>
<evidence type="ECO:0000256" key="3">
    <source>
        <dbReference type="SAM" id="MobiDB-lite"/>
    </source>
</evidence>
<keyword evidence="4" id="KW-0472">Membrane</keyword>
<sequence>MDFGDVLIRLALIAAVVSGVLAAQGLRGRRVPDLAGWIFGAHAVALVAALALLSGHFLAHRFEYVYVTQYSSRALSPALTLAAVWAGQAGSVLLWAAIAGLVGLALWRQPTPLARPALAFVSLSQVFFLVLLYIKSPFERTAAAPADGMGLNPLLEDPWMVVHPPVLFIGYAALVVPCALAAAALLRREEREFTAPAWPWTLFGVVTLGLGIGLGGVWAYKTLGWGGYWGWDPVENASLIPWLIAVALLHGLLIHRTTRALMRTNLILAFLGYVTVIGGTYLTRSGVLADFSVHSFANEGLNAPLLTFLGTFFGLGAILMAARWGALVSGTAHWTSLSRESALWLGLMTVVALAALVTLGTTAPLITALSGRPSNVSVEYYSLVSVPLGVALVLLMAVAPALRWMRQEGLHWLHALLPGAVAGLAGAAAAFVAGVRGAQALVLIGVSALALGVNAAVMVRLFARGWSYGAGYLGHVGVAVMVLGMVISGTLGRSERVRLVPGQPVEKLGYTLTFAGATTGPRGEQILPIEVSKPGYRFAARPTLVAAPRMEGMVRKPAIDGWNDVYLSPVELEVAGDGGRAGHTHAGPVWVRRDEAVSAGGMEIAFTGFRMTSHERMEVFADLQFMKDGRIVSASPGLRSGEQGMEPIPAEVPGLGTVTLAGIDADQGRVALLLPGDAAAPVAAGQAALVELSTKPLVNLVWIGALLALVGSAMAGVRRATERMATRGARDAAGGAGHPQRSEAAAAAPVAARRERPAHARSR</sequence>
<dbReference type="GO" id="GO:0020037">
    <property type="term" value="F:heme binding"/>
    <property type="evidence" value="ECO:0007669"/>
    <property type="project" value="InterPro"/>
</dbReference>
<feature type="compositionally biased region" description="Basic and acidic residues" evidence="3">
    <location>
        <begin position="752"/>
        <end position="763"/>
    </location>
</feature>
<feature type="transmembrane region" description="Helical" evidence="4">
    <location>
        <begin position="117"/>
        <end position="134"/>
    </location>
</feature>
<dbReference type="InterPro" id="IPR003567">
    <property type="entry name" value="Cyt_c_biogenesis"/>
</dbReference>
<feature type="transmembrane region" description="Helical" evidence="4">
    <location>
        <begin position="380"/>
        <end position="402"/>
    </location>
</feature>
<feature type="transmembrane region" description="Helical" evidence="4">
    <location>
        <begin position="266"/>
        <end position="283"/>
    </location>
</feature>
<evidence type="ECO:0000256" key="4">
    <source>
        <dbReference type="SAM" id="Phobius"/>
    </source>
</evidence>
<reference evidence="7" key="1">
    <citation type="journal article" date="2020" name="mSystems">
        <title>Genome- and Community-Level Interaction Insights into Carbon Utilization and Element Cycling Functions of Hydrothermarchaeota in Hydrothermal Sediment.</title>
        <authorList>
            <person name="Zhou Z."/>
            <person name="Liu Y."/>
            <person name="Xu W."/>
            <person name="Pan J."/>
            <person name="Luo Z.H."/>
            <person name="Li M."/>
        </authorList>
    </citation>
    <scope>NUCLEOTIDE SEQUENCE [LARGE SCALE GENOMIC DNA]</scope>
    <source>
        <strain evidence="7">SpSt-381</strain>
    </source>
</reference>
<dbReference type="Pfam" id="PF01578">
    <property type="entry name" value="Cytochrom_C_asm"/>
    <property type="match status" value="1"/>
</dbReference>
<feature type="transmembrane region" description="Helical" evidence="4">
    <location>
        <begin position="303"/>
        <end position="322"/>
    </location>
</feature>
<feature type="transmembrane region" description="Helical" evidence="4">
    <location>
        <begin position="440"/>
        <end position="463"/>
    </location>
</feature>
<organism evidence="7">
    <name type="scientific">Eiseniibacteriota bacterium</name>
    <dbReference type="NCBI Taxonomy" id="2212470"/>
    <lineage>
        <taxon>Bacteria</taxon>
        <taxon>Candidatus Eiseniibacteriota</taxon>
    </lineage>
</organism>
<feature type="domain" description="Cytochrome c assembly protein" evidence="5">
    <location>
        <begin position="85"/>
        <end position="285"/>
    </location>
</feature>
<evidence type="ECO:0000256" key="1">
    <source>
        <dbReference type="ARBA" id="ARBA00009186"/>
    </source>
</evidence>
<feature type="compositionally biased region" description="Low complexity" evidence="3">
    <location>
        <begin position="742"/>
        <end position="751"/>
    </location>
</feature>
<feature type="transmembrane region" description="Helical" evidence="4">
    <location>
        <begin position="198"/>
        <end position="219"/>
    </location>
</feature>
<feature type="transmembrane region" description="Helical" evidence="4">
    <location>
        <begin position="6"/>
        <end position="23"/>
    </location>
</feature>
<dbReference type="GO" id="GO:0016020">
    <property type="term" value="C:membrane"/>
    <property type="evidence" value="ECO:0007669"/>
    <property type="project" value="InterPro"/>
</dbReference>
<dbReference type="InterPro" id="IPR002541">
    <property type="entry name" value="Cyt_c_assembly"/>
</dbReference>
<dbReference type="PANTHER" id="PTHR43653:SF1">
    <property type="entry name" value="CYTOCHROME C-TYPE BIOGENESIS PROTEIN CCMF"/>
    <property type="match status" value="1"/>
</dbReference>
<dbReference type="EMBL" id="DSQF01000022">
    <property type="protein sequence ID" value="HGZ44003.1"/>
    <property type="molecule type" value="Genomic_DNA"/>
</dbReference>
<feature type="transmembrane region" description="Helical" evidence="4">
    <location>
        <begin position="239"/>
        <end position="254"/>
    </location>
</feature>
<feature type="transmembrane region" description="Helical" evidence="4">
    <location>
        <begin position="414"/>
        <end position="434"/>
    </location>
</feature>
<dbReference type="AlphaFoldDB" id="A0A832MND0"/>
<evidence type="ECO:0000259" key="6">
    <source>
        <dbReference type="Pfam" id="PF16327"/>
    </source>
</evidence>
<protein>
    <recommendedName>
        <fullName evidence="8">Cytochrome C biogenesis protein</fullName>
    </recommendedName>
</protein>
<feature type="transmembrane region" description="Helical" evidence="4">
    <location>
        <begin position="35"/>
        <end position="59"/>
    </location>
</feature>
<accession>A0A832MND0</accession>
<dbReference type="Pfam" id="PF16327">
    <property type="entry name" value="CcmF_C"/>
    <property type="match status" value="1"/>
</dbReference>
<dbReference type="PANTHER" id="PTHR43653">
    <property type="entry name" value="CYTOCHROME C ASSEMBLY PROTEIN-RELATED"/>
    <property type="match status" value="1"/>
</dbReference>
<comment type="caution">
    <text evidence="7">The sequence shown here is derived from an EMBL/GenBank/DDBJ whole genome shotgun (WGS) entry which is preliminary data.</text>
</comment>
<feature type="transmembrane region" description="Helical" evidence="4">
    <location>
        <begin position="166"/>
        <end position="186"/>
    </location>
</feature>
<proteinExistence type="inferred from homology"/>
<keyword evidence="2" id="KW-0201">Cytochrome c-type biogenesis</keyword>
<keyword evidence="4" id="KW-0812">Transmembrane</keyword>
<evidence type="ECO:0000313" key="7">
    <source>
        <dbReference type="EMBL" id="HGZ44003.1"/>
    </source>
</evidence>
<evidence type="ECO:0000256" key="2">
    <source>
        <dbReference type="ARBA" id="ARBA00022748"/>
    </source>
</evidence>
<dbReference type="InterPro" id="IPR032523">
    <property type="entry name" value="CcmF_C"/>
</dbReference>
<feature type="domain" description="Cytochrome c-type biogenesis protein CcmF C-terminal" evidence="6">
    <location>
        <begin position="306"/>
        <end position="518"/>
    </location>
</feature>
<dbReference type="GO" id="GO:0017004">
    <property type="term" value="P:cytochrome complex assembly"/>
    <property type="evidence" value="ECO:0007669"/>
    <property type="project" value="UniProtKB-KW"/>
</dbReference>
<comment type="similarity">
    <text evidence="1">Belongs to the CcmF/CycK/Ccl1/NrfE/CcsA family.</text>
</comment>